<evidence type="ECO:0000313" key="1">
    <source>
        <dbReference type="EMBL" id="KHE42172.1"/>
    </source>
</evidence>
<dbReference type="Proteomes" id="UP000030889">
    <property type="component" value="Unassembled WGS sequence"/>
</dbReference>
<keyword evidence="2" id="KW-1185">Reference proteome</keyword>
<accession>A0ABR4YIS6</accession>
<proteinExistence type="predicted"/>
<organism evidence="1 2">
    <name type="scientific">Alistipes inops</name>
    <dbReference type="NCBI Taxonomy" id="1501391"/>
    <lineage>
        <taxon>Bacteria</taxon>
        <taxon>Pseudomonadati</taxon>
        <taxon>Bacteroidota</taxon>
        <taxon>Bacteroidia</taxon>
        <taxon>Bacteroidales</taxon>
        <taxon>Rikenellaceae</taxon>
        <taxon>Alistipes</taxon>
    </lineage>
</organism>
<name>A0ABR4YIS6_9BACT</name>
<protein>
    <submittedName>
        <fullName evidence="1">Uncharacterized protein</fullName>
    </submittedName>
</protein>
<sequence length="138" mass="15637">MNTYVAPFIDGAISVDGIYNYAVADWFIVGAGAGVLHSATSYSNYTALMYGRAFVRLRFEVPKWRVSPVLLEDFSLGVLLSRQNYDTFWPESNFILGARFRLRNDDRITFGIGIRNIWVFHGCMPFATGPSVHFGYTF</sequence>
<comment type="caution">
    <text evidence="1">The sequence shown here is derived from an EMBL/GenBank/DDBJ whole genome shotgun (WGS) entry which is preliminary data.</text>
</comment>
<gene>
    <name evidence="1" type="ORF">LG35_06390</name>
</gene>
<reference evidence="1 2" key="1">
    <citation type="submission" date="2014-09" db="EMBL/GenBank/DDBJ databases">
        <title>Alistipes sp. 627, sp. nov., a novel member of the family Rikenellaceae isolated from human faeces.</title>
        <authorList>
            <person name="Shkoporov A.N."/>
            <person name="Chaplin A.V."/>
            <person name="Motuzova O.V."/>
            <person name="Kafarskaia L.I."/>
            <person name="Khokhlova E.V."/>
            <person name="Efimov B.A."/>
        </authorList>
    </citation>
    <scope>NUCLEOTIDE SEQUENCE [LARGE SCALE GENOMIC DNA]</scope>
    <source>
        <strain evidence="1 2">627</strain>
    </source>
</reference>
<evidence type="ECO:0000313" key="2">
    <source>
        <dbReference type="Proteomes" id="UP000030889"/>
    </source>
</evidence>
<dbReference type="EMBL" id="JRGF01000006">
    <property type="protein sequence ID" value="KHE42172.1"/>
    <property type="molecule type" value="Genomic_DNA"/>
</dbReference>